<dbReference type="CDD" id="cd04496">
    <property type="entry name" value="SSB_OBF"/>
    <property type="match status" value="1"/>
</dbReference>
<feature type="compositionally biased region" description="Low complexity" evidence="3">
    <location>
        <begin position="201"/>
        <end position="219"/>
    </location>
</feature>
<dbReference type="InterPro" id="IPR000424">
    <property type="entry name" value="Primosome_PriB/ssb"/>
</dbReference>
<evidence type="ECO:0008006" key="6">
    <source>
        <dbReference type="Google" id="ProtNLM"/>
    </source>
</evidence>
<dbReference type="Pfam" id="PF00436">
    <property type="entry name" value="SSB"/>
    <property type="match status" value="1"/>
</dbReference>
<dbReference type="RefSeq" id="WP_223907831.1">
    <property type="nucleotide sequence ID" value="NZ_AP025017.1"/>
</dbReference>
<evidence type="ECO:0000256" key="2">
    <source>
        <dbReference type="PROSITE-ProRule" id="PRU00252"/>
    </source>
</evidence>
<dbReference type="SUPFAM" id="SSF50249">
    <property type="entry name" value="Nucleic acid-binding proteins"/>
    <property type="match status" value="1"/>
</dbReference>
<keyword evidence="5" id="KW-1185">Reference proteome</keyword>
<evidence type="ECO:0000313" key="5">
    <source>
        <dbReference type="Proteomes" id="UP000824496"/>
    </source>
</evidence>
<evidence type="ECO:0000313" key="4">
    <source>
        <dbReference type="EMBL" id="BDA65112.1"/>
    </source>
</evidence>
<dbReference type="EMBL" id="AP025017">
    <property type="protein sequence ID" value="BDA65112.1"/>
    <property type="molecule type" value="Genomic_DNA"/>
</dbReference>
<sequence>MTRQLDLTVQGVVGTHPLLSRVGSRNRPYCRFRVAVTPTYRTDQGWHNGETMWFTAKAWGQLAENISRSMRKGDPVLLSGRLTEDTWDSGSGERTSNVIVLQSAGHDLTRGETRFMRIKPAPATEDGRTEATGQAAAAQAVGPDHDAAGSAPAEAGAVSATGTAASAGSAGSPATPDAAPWAPEPDWRADAQGAEPHRAETVGAEAGSATGSAEADSAEQAGAEVDPDPRGQGPGSPVALVTVPQPGYHRSADYVVVDELPEPAF</sequence>
<dbReference type="InterPro" id="IPR012340">
    <property type="entry name" value="NA-bd_OB-fold"/>
</dbReference>
<keyword evidence="1 2" id="KW-0238">DNA-binding</keyword>
<dbReference type="Proteomes" id="UP000824496">
    <property type="component" value="Chromosome"/>
</dbReference>
<feature type="compositionally biased region" description="Basic and acidic residues" evidence="3">
    <location>
        <begin position="185"/>
        <end position="200"/>
    </location>
</feature>
<protein>
    <recommendedName>
        <fullName evidence="6">Single-stranded DNA-binding protein</fullName>
    </recommendedName>
</protein>
<evidence type="ECO:0000256" key="1">
    <source>
        <dbReference type="ARBA" id="ARBA00023125"/>
    </source>
</evidence>
<name>A0ABN6K908_9ACTO</name>
<evidence type="ECO:0000256" key="3">
    <source>
        <dbReference type="SAM" id="MobiDB-lite"/>
    </source>
</evidence>
<feature type="region of interest" description="Disordered" evidence="3">
    <location>
        <begin position="111"/>
        <end position="250"/>
    </location>
</feature>
<dbReference type="Gene3D" id="2.40.50.140">
    <property type="entry name" value="Nucleic acid-binding proteins"/>
    <property type="match status" value="1"/>
</dbReference>
<proteinExistence type="predicted"/>
<gene>
    <name evidence="4" type="ORF">MANAM107_19460</name>
</gene>
<reference evidence="4 5" key="1">
    <citation type="submission" date="2021-08" db="EMBL/GenBank/DDBJ databases">
        <title>Whole genome sequence of novel Actinomyces species strain MAS-1.</title>
        <authorList>
            <person name="Saito M."/>
            <person name="Kuwahara N."/>
            <person name="Takizawa T."/>
            <person name="Gotouda H."/>
            <person name="Ochiai T."/>
        </authorList>
    </citation>
    <scope>NUCLEOTIDE SEQUENCE [LARGE SCALE GENOMIC DNA]</scope>
    <source>
        <strain evidence="4 5">MAS-1</strain>
    </source>
</reference>
<feature type="compositionally biased region" description="Low complexity" evidence="3">
    <location>
        <begin position="131"/>
        <end position="181"/>
    </location>
</feature>
<dbReference type="PROSITE" id="PS50935">
    <property type="entry name" value="SSB"/>
    <property type="match status" value="1"/>
</dbReference>
<organism evidence="4 5">
    <name type="scientific">Actinomyces capricornis</name>
    <dbReference type="NCBI Taxonomy" id="2755559"/>
    <lineage>
        <taxon>Bacteria</taxon>
        <taxon>Bacillati</taxon>
        <taxon>Actinomycetota</taxon>
        <taxon>Actinomycetes</taxon>
        <taxon>Actinomycetales</taxon>
        <taxon>Actinomycetaceae</taxon>
        <taxon>Actinomyces</taxon>
    </lineage>
</organism>
<accession>A0ABN6K908</accession>